<name>A0A9P1CEG3_9DINO</name>
<dbReference type="Proteomes" id="UP001152797">
    <property type="component" value="Unassembled WGS sequence"/>
</dbReference>
<evidence type="ECO:0000256" key="4">
    <source>
        <dbReference type="ARBA" id="ARBA00022692"/>
    </source>
</evidence>
<accession>A0A9P1CEG3</accession>
<reference evidence="10" key="2">
    <citation type="submission" date="2024-04" db="EMBL/GenBank/DDBJ databases">
        <authorList>
            <person name="Chen Y."/>
            <person name="Shah S."/>
            <person name="Dougan E. K."/>
            <person name="Thang M."/>
            <person name="Chan C."/>
        </authorList>
    </citation>
    <scope>NUCLEOTIDE SEQUENCE [LARGE SCALE GENOMIC DNA]</scope>
</reference>
<evidence type="ECO:0000313" key="9">
    <source>
        <dbReference type="EMBL" id="CAI3989183.1"/>
    </source>
</evidence>
<comment type="similarity">
    <text evidence="2">Belongs to the major facilitator superfamily. Folate-biopterin transporter (TC 2.A.71) family.</text>
</comment>
<evidence type="ECO:0000256" key="6">
    <source>
        <dbReference type="ARBA" id="ARBA00023136"/>
    </source>
</evidence>
<dbReference type="Pfam" id="PF03092">
    <property type="entry name" value="BT1"/>
    <property type="match status" value="1"/>
</dbReference>
<feature type="transmembrane region" description="Helical" evidence="8">
    <location>
        <begin position="267"/>
        <end position="283"/>
    </location>
</feature>
<dbReference type="InterPro" id="IPR039309">
    <property type="entry name" value="BT1"/>
</dbReference>
<keyword evidence="6 8" id="KW-0472">Membrane</keyword>
<dbReference type="EMBL" id="CAMXCT020001341">
    <property type="protein sequence ID" value="CAL1142558.1"/>
    <property type="molecule type" value="Genomic_DNA"/>
</dbReference>
<dbReference type="PANTHER" id="PTHR31585">
    <property type="entry name" value="FOLATE-BIOPTERIN TRANSPORTER 1, CHLOROPLASTIC"/>
    <property type="match status" value="1"/>
</dbReference>
<comment type="subcellular location">
    <subcellularLocation>
        <location evidence="1">Membrane</location>
        <topology evidence="1">Multi-pass membrane protein</topology>
    </subcellularLocation>
</comment>
<dbReference type="InterPro" id="IPR036259">
    <property type="entry name" value="MFS_trans_sf"/>
</dbReference>
<evidence type="ECO:0000313" key="10">
    <source>
        <dbReference type="EMBL" id="CAL1142558.1"/>
    </source>
</evidence>
<dbReference type="GO" id="GO:0016020">
    <property type="term" value="C:membrane"/>
    <property type="evidence" value="ECO:0007669"/>
    <property type="project" value="UniProtKB-SubCell"/>
</dbReference>
<dbReference type="SUPFAM" id="SSF103473">
    <property type="entry name" value="MFS general substrate transporter"/>
    <property type="match status" value="1"/>
</dbReference>
<evidence type="ECO:0000313" key="11">
    <source>
        <dbReference type="EMBL" id="CAL4776495.1"/>
    </source>
</evidence>
<evidence type="ECO:0000256" key="5">
    <source>
        <dbReference type="ARBA" id="ARBA00022989"/>
    </source>
</evidence>
<reference evidence="9" key="1">
    <citation type="submission" date="2022-10" db="EMBL/GenBank/DDBJ databases">
        <authorList>
            <person name="Chen Y."/>
            <person name="Dougan E. K."/>
            <person name="Chan C."/>
            <person name="Rhodes N."/>
            <person name="Thang M."/>
        </authorList>
    </citation>
    <scope>NUCLEOTIDE SEQUENCE</scope>
</reference>
<evidence type="ECO:0000256" key="8">
    <source>
        <dbReference type="SAM" id="Phobius"/>
    </source>
</evidence>
<dbReference type="AlphaFoldDB" id="A0A9P1CEG3"/>
<keyword evidence="3" id="KW-0813">Transport</keyword>
<evidence type="ECO:0000313" key="12">
    <source>
        <dbReference type="Proteomes" id="UP001152797"/>
    </source>
</evidence>
<dbReference type="PANTHER" id="PTHR31585:SF0">
    <property type="entry name" value="FOLATE-BIOPTERIN TRANSPORTER 1, CHLOROPLASTIC"/>
    <property type="match status" value="1"/>
</dbReference>
<keyword evidence="12" id="KW-1185">Reference proteome</keyword>
<dbReference type="EMBL" id="CAMXCT010001341">
    <property type="protein sequence ID" value="CAI3989183.1"/>
    <property type="molecule type" value="Genomic_DNA"/>
</dbReference>
<dbReference type="OrthoDB" id="754047at2759"/>
<comment type="caution">
    <text evidence="9">The sequence shown here is derived from an EMBL/GenBank/DDBJ whole genome shotgun (WGS) entry which is preliminary data.</text>
</comment>
<keyword evidence="4 8" id="KW-0812">Transmembrane</keyword>
<keyword evidence="5 8" id="KW-1133">Transmembrane helix</keyword>
<protein>
    <submittedName>
        <fullName evidence="11">UDP-sugar pyrophosphorylase</fullName>
    </submittedName>
</protein>
<evidence type="ECO:0000256" key="1">
    <source>
        <dbReference type="ARBA" id="ARBA00004141"/>
    </source>
</evidence>
<feature type="transmembrane region" description="Helical" evidence="8">
    <location>
        <begin position="295"/>
        <end position="317"/>
    </location>
</feature>
<evidence type="ECO:0000256" key="2">
    <source>
        <dbReference type="ARBA" id="ARBA00007015"/>
    </source>
</evidence>
<proteinExistence type="inferred from homology"/>
<organism evidence="9">
    <name type="scientific">Cladocopium goreaui</name>
    <dbReference type="NCBI Taxonomy" id="2562237"/>
    <lineage>
        <taxon>Eukaryota</taxon>
        <taxon>Sar</taxon>
        <taxon>Alveolata</taxon>
        <taxon>Dinophyceae</taxon>
        <taxon>Suessiales</taxon>
        <taxon>Symbiodiniaceae</taxon>
        <taxon>Cladocopium</taxon>
    </lineage>
</organism>
<feature type="transmembrane region" description="Helical" evidence="8">
    <location>
        <begin position="193"/>
        <end position="213"/>
    </location>
</feature>
<evidence type="ECO:0000256" key="7">
    <source>
        <dbReference type="SAM" id="MobiDB-lite"/>
    </source>
</evidence>
<evidence type="ECO:0000256" key="3">
    <source>
        <dbReference type="ARBA" id="ARBA00022448"/>
    </source>
</evidence>
<gene>
    <name evidence="9" type="ORF">C1SCF055_LOCUS16275</name>
</gene>
<feature type="region of interest" description="Disordered" evidence="7">
    <location>
        <begin position="1"/>
        <end position="22"/>
    </location>
</feature>
<sequence length="336" mass="37114">MHGADEHPHFEGEAEKEVEEGHGCPVEGPVTCSFFKNLCDAFGWKLLLLVGLAEITLKGFLAGGGTGGLVGTPIEFLLKEYEVKAADLQVYKSAVSIPWAIKPLFGLIADSMPILGFNRTSYFALNSICGVSALFLIGFFPSLSLPILLLMLFLVFMDIAWSDLLTEAVYSTHLREKPDQGPRILMEKVGNRAPYLIAALAAAFTLLITFLNLPEESGGPGESGDVNGCFFGGFLNPGHQPVECYEIGCIFHGSFFFCDESMGQMKVAWSGSGFIIICLVKCCRFRVIIQTHPHLMLLFPPICYIHIYIYIRIYIYAPVLVLSNKMLRNMIGYFPK</sequence>
<dbReference type="EMBL" id="CAMXCT030001341">
    <property type="protein sequence ID" value="CAL4776495.1"/>
    <property type="molecule type" value="Genomic_DNA"/>
</dbReference>